<dbReference type="Pfam" id="PF00271">
    <property type="entry name" value="Helicase_C"/>
    <property type="match status" value="1"/>
</dbReference>
<evidence type="ECO:0000256" key="5">
    <source>
        <dbReference type="ARBA" id="ARBA00022840"/>
    </source>
</evidence>
<keyword evidence="3" id="KW-0378">Hydrolase</keyword>
<comment type="caution">
    <text evidence="10">The sequence shown here is derived from an EMBL/GenBank/DDBJ whole genome shotgun (WGS) entry which is preliminary data.</text>
</comment>
<dbReference type="EMBL" id="WEIY01001016">
    <property type="protein sequence ID" value="NXY11452.1"/>
    <property type="molecule type" value="Genomic_DNA"/>
</dbReference>
<evidence type="ECO:0000256" key="3">
    <source>
        <dbReference type="ARBA" id="ARBA00022801"/>
    </source>
</evidence>
<dbReference type="GO" id="GO:0000460">
    <property type="term" value="P:maturation of 5.8S rRNA"/>
    <property type="evidence" value="ECO:0007669"/>
    <property type="project" value="TreeGrafter"/>
</dbReference>
<dbReference type="Proteomes" id="UP000603297">
    <property type="component" value="Unassembled WGS sequence"/>
</dbReference>
<dbReference type="OrthoDB" id="64767at2759"/>
<keyword evidence="6" id="KW-0539">Nucleus</keyword>
<dbReference type="PANTHER" id="PTHR12131:SF7">
    <property type="entry name" value="EXOSOME RNA HELICASE MTR4"/>
    <property type="match status" value="1"/>
</dbReference>
<keyword evidence="5" id="KW-0067">ATP-binding</keyword>
<keyword evidence="2" id="KW-0547">Nucleotide-binding</keyword>
<evidence type="ECO:0000313" key="11">
    <source>
        <dbReference type="Proteomes" id="UP000603297"/>
    </source>
</evidence>
<evidence type="ECO:0000259" key="9">
    <source>
        <dbReference type="PROSITE" id="PS51194"/>
    </source>
</evidence>
<dbReference type="PROSITE" id="PS51192">
    <property type="entry name" value="HELICASE_ATP_BIND_1"/>
    <property type="match status" value="1"/>
</dbReference>
<keyword evidence="11" id="KW-1185">Reference proteome</keyword>
<evidence type="ECO:0000259" key="8">
    <source>
        <dbReference type="PROSITE" id="PS51192"/>
    </source>
</evidence>
<dbReference type="GO" id="GO:0003676">
    <property type="term" value="F:nucleic acid binding"/>
    <property type="evidence" value="ECO:0007669"/>
    <property type="project" value="InterPro"/>
</dbReference>
<dbReference type="PANTHER" id="PTHR12131">
    <property type="entry name" value="ATP-DEPENDENT RNA AND DNA HELICASE"/>
    <property type="match status" value="1"/>
</dbReference>
<gene>
    <name evidence="10" type="primary">Mtrex_1</name>
    <name evidence="10" type="ORF">PTEMEL_R02744</name>
</gene>
<dbReference type="CDD" id="cd18024">
    <property type="entry name" value="DEXHc_Mtr4-like"/>
    <property type="match status" value="1"/>
</dbReference>
<organism evidence="10 11">
    <name type="scientific">Pteruthius melanotis</name>
    <dbReference type="NCBI Taxonomy" id="357074"/>
    <lineage>
        <taxon>Eukaryota</taxon>
        <taxon>Metazoa</taxon>
        <taxon>Chordata</taxon>
        <taxon>Craniata</taxon>
        <taxon>Vertebrata</taxon>
        <taxon>Euteleostomi</taxon>
        <taxon>Archelosauria</taxon>
        <taxon>Archosauria</taxon>
        <taxon>Dinosauria</taxon>
        <taxon>Saurischia</taxon>
        <taxon>Theropoda</taxon>
        <taxon>Coelurosauria</taxon>
        <taxon>Aves</taxon>
        <taxon>Neognathae</taxon>
        <taxon>Neoaves</taxon>
        <taxon>Telluraves</taxon>
        <taxon>Australaves</taxon>
        <taxon>Passeriformes</taxon>
        <taxon>Sylvioidea</taxon>
        <taxon>Timaliidae</taxon>
        <taxon>Pteruthius</taxon>
    </lineage>
</organism>
<dbReference type="InterPro" id="IPR027417">
    <property type="entry name" value="P-loop_NTPase"/>
</dbReference>
<dbReference type="SUPFAM" id="SSF52540">
    <property type="entry name" value="P-loop containing nucleoside triphosphate hydrolases"/>
    <property type="match status" value="1"/>
</dbReference>
<dbReference type="GO" id="GO:0004386">
    <property type="term" value="F:helicase activity"/>
    <property type="evidence" value="ECO:0007669"/>
    <property type="project" value="UniProtKB-KW"/>
</dbReference>
<dbReference type="InterPro" id="IPR050699">
    <property type="entry name" value="RNA-DNA_Helicase"/>
</dbReference>
<feature type="non-terminal residue" evidence="10">
    <location>
        <position position="1"/>
    </location>
</feature>
<dbReference type="SMART" id="SM00490">
    <property type="entry name" value="HELICc"/>
    <property type="match status" value="1"/>
</dbReference>
<dbReference type="Pfam" id="PF00270">
    <property type="entry name" value="DEAD"/>
    <property type="match status" value="1"/>
</dbReference>
<dbReference type="SMART" id="SM00487">
    <property type="entry name" value="DEXDc"/>
    <property type="match status" value="1"/>
</dbReference>
<dbReference type="InterPro" id="IPR014001">
    <property type="entry name" value="Helicase_ATP-bd"/>
</dbReference>
<feature type="domain" description="Helicase ATP-binding" evidence="8">
    <location>
        <begin position="140"/>
        <end position="296"/>
    </location>
</feature>
<evidence type="ECO:0000256" key="6">
    <source>
        <dbReference type="ARBA" id="ARBA00023242"/>
    </source>
</evidence>
<name>A0A852N0X9_9PASS</name>
<dbReference type="InterPro" id="IPR001650">
    <property type="entry name" value="Helicase_C-like"/>
</dbReference>
<feature type="region of interest" description="Disordered" evidence="7">
    <location>
        <begin position="21"/>
        <end position="55"/>
    </location>
</feature>
<keyword evidence="4 10" id="KW-0347">Helicase</keyword>
<dbReference type="GO" id="GO:0016787">
    <property type="term" value="F:hydrolase activity"/>
    <property type="evidence" value="ECO:0007669"/>
    <property type="project" value="UniProtKB-KW"/>
</dbReference>
<dbReference type="FunFam" id="3.40.50.300:FF:000083">
    <property type="entry name" value="ATP-dependent RNA helicase DOB1"/>
    <property type="match status" value="1"/>
</dbReference>
<feature type="compositionally biased region" description="Basic and acidic residues" evidence="7">
    <location>
        <begin position="34"/>
        <end position="47"/>
    </location>
</feature>
<comment type="subcellular location">
    <subcellularLocation>
        <location evidence="1">Nucleus</location>
    </subcellularLocation>
</comment>
<protein>
    <submittedName>
        <fullName evidence="10">MTREX helicase</fullName>
    </submittedName>
</protein>
<dbReference type="AlphaFoldDB" id="A0A852N0X9"/>
<feature type="compositionally biased region" description="Low complexity" evidence="7">
    <location>
        <begin position="21"/>
        <end position="32"/>
    </location>
</feature>
<evidence type="ECO:0000256" key="2">
    <source>
        <dbReference type="ARBA" id="ARBA00022741"/>
    </source>
</evidence>
<reference evidence="10" key="1">
    <citation type="submission" date="2020-02" db="EMBL/GenBank/DDBJ databases">
        <title>Bird 10,000 Genomes (B10K) Project - Family phase.</title>
        <authorList>
            <person name="Zhang G."/>
        </authorList>
    </citation>
    <scope>NUCLEOTIDE SEQUENCE</scope>
    <source>
        <strain evidence="10">B10K-IZ-033-77</strain>
    </source>
</reference>
<dbReference type="PROSITE" id="PS51194">
    <property type="entry name" value="HELICASE_CTER"/>
    <property type="match status" value="1"/>
</dbReference>
<evidence type="ECO:0000256" key="4">
    <source>
        <dbReference type="ARBA" id="ARBA00022806"/>
    </source>
</evidence>
<dbReference type="CDD" id="cd18795">
    <property type="entry name" value="SF2_C_Ski2"/>
    <property type="match status" value="1"/>
</dbReference>
<evidence type="ECO:0000256" key="7">
    <source>
        <dbReference type="SAM" id="MobiDB-lite"/>
    </source>
</evidence>
<proteinExistence type="predicted"/>
<dbReference type="Gene3D" id="3.40.50.300">
    <property type="entry name" value="P-loop containing nucleotide triphosphate hydrolases"/>
    <property type="match status" value="2"/>
</dbReference>
<accession>A0A852N0X9</accession>
<evidence type="ECO:0000256" key="1">
    <source>
        <dbReference type="ARBA" id="ARBA00004123"/>
    </source>
</evidence>
<dbReference type="InterPro" id="IPR011545">
    <property type="entry name" value="DEAD/DEAH_box_helicase_dom"/>
</dbReference>
<dbReference type="GO" id="GO:0005634">
    <property type="term" value="C:nucleus"/>
    <property type="evidence" value="ECO:0007669"/>
    <property type="project" value="UniProtKB-SubCell"/>
</dbReference>
<evidence type="ECO:0000313" key="10">
    <source>
        <dbReference type="EMBL" id="NXY11452.1"/>
    </source>
</evidence>
<feature type="domain" description="Helicase C-terminal" evidence="9">
    <location>
        <begin position="397"/>
        <end position="545"/>
    </location>
</feature>
<feature type="non-terminal residue" evidence="10">
    <location>
        <position position="545"/>
    </location>
</feature>
<sequence>MAEAFGDELFSVFEEDAAVAASGAKKSKTGPAEGARRPGKRLEEKPSEPAIVKPKREVEIDSTENVILGKKPKLEDVLSEDVSLTDLMPQVKVQSVETVEGCTHEVALPASEEFTGLKPRTGKAAKEYPFILDAFQREAILCVDNNQSVLVSAHTSAGKTVCAEYAIALALREKQRVIFTSPIKALSNQKYREMYEEFQDVGLMTGDVTINPTASCLVMTTEILRSMLYRGSEVMREVAWVIFDEIHYMRDTERGVVWEETIILLPDNVHYVFLSATIPNARQFAEWICHLHKQPCHVIYTDYRPTPLQHYIFPAGGDGLHLVVDENGDFREDNFNTAMQVLRDAGDLAKGDQKGRKGGTKGPSNVFKIVKMIMERNFQPVIIFSFSKKDCEAYALQMTKLDFNTDEEKKMVEEVFNNAIDCLSDEDKKLPQVEHVLPLLKRGIGIHHGGLLPILKETIEILFSEGLIKALFATETFAMGINMPARTVLFTSASKFDGKDFRWISSGEYIQMSGRAGRRGMDDRGIVILMVDEKMSPTIGKQLLK</sequence>
<dbReference type="FunFam" id="3.40.50.300:FF:000141">
    <property type="entry name" value="ATP-dependent RNA helicase DOB1"/>
    <property type="match status" value="1"/>
</dbReference>
<dbReference type="GO" id="GO:0005524">
    <property type="term" value="F:ATP binding"/>
    <property type="evidence" value="ECO:0007669"/>
    <property type="project" value="UniProtKB-KW"/>
</dbReference>